<dbReference type="InterPro" id="IPR030395">
    <property type="entry name" value="GP_PDE_dom"/>
</dbReference>
<dbReference type="EC" id="3.1.4.46" evidence="2"/>
<organism evidence="8 9">
    <name type="scientific">Caulobacter zeae</name>
    <dbReference type="NCBI Taxonomy" id="2055137"/>
    <lineage>
        <taxon>Bacteria</taxon>
        <taxon>Pseudomonadati</taxon>
        <taxon>Pseudomonadota</taxon>
        <taxon>Alphaproteobacteria</taxon>
        <taxon>Caulobacterales</taxon>
        <taxon>Caulobacteraceae</taxon>
        <taxon>Caulobacter</taxon>
    </lineage>
</organism>
<dbReference type="InterPro" id="IPR017946">
    <property type="entry name" value="PLC-like_Pdiesterase_TIM-brl"/>
</dbReference>
<evidence type="ECO:0000256" key="1">
    <source>
        <dbReference type="ARBA" id="ARBA00007277"/>
    </source>
</evidence>
<dbReference type="EMBL" id="PJRS01000039">
    <property type="protein sequence ID" value="PLR22354.1"/>
    <property type="molecule type" value="Genomic_DNA"/>
</dbReference>
<proteinExistence type="inferred from homology"/>
<dbReference type="OrthoDB" id="9795622at2"/>
<protein>
    <recommendedName>
        <fullName evidence="2">glycerophosphodiester phosphodiesterase</fullName>
        <ecNumber evidence="2">3.1.4.46</ecNumber>
    </recommendedName>
</protein>
<evidence type="ECO:0000259" key="7">
    <source>
        <dbReference type="PROSITE" id="PS51704"/>
    </source>
</evidence>
<comment type="similarity">
    <text evidence="1">Belongs to the glycerophosphoryl diester phosphodiesterase family.</text>
</comment>
<keyword evidence="4" id="KW-0319">Glycerol metabolism</keyword>
<keyword evidence="3" id="KW-0732">Signal</keyword>
<reference evidence="8 9" key="1">
    <citation type="submission" date="2017-12" db="EMBL/GenBank/DDBJ databases">
        <title>The genome sequence of Caulobacter sp. 410.</title>
        <authorList>
            <person name="Gao J."/>
            <person name="Mao X."/>
            <person name="Sun J."/>
        </authorList>
    </citation>
    <scope>NUCLEOTIDE SEQUENCE [LARGE SCALE GENOMIC DNA]</scope>
    <source>
        <strain evidence="8 9">410</strain>
    </source>
</reference>
<evidence type="ECO:0000256" key="6">
    <source>
        <dbReference type="ARBA" id="ARBA00047512"/>
    </source>
</evidence>
<gene>
    <name evidence="8" type="ORF">SGCZBJ_18620</name>
</gene>
<evidence type="ECO:0000256" key="2">
    <source>
        <dbReference type="ARBA" id="ARBA00012247"/>
    </source>
</evidence>
<dbReference type="SUPFAM" id="SSF51695">
    <property type="entry name" value="PLC-like phosphodiesterases"/>
    <property type="match status" value="1"/>
</dbReference>
<dbReference type="GO" id="GO:0006629">
    <property type="term" value="P:lipid metabolic process"/>
    <property type="evidence" value="ECO:0007669"/>
    <property type="project" value="InterPro"/>
</dbReference>
<dbReference type="GO" id="GO:0008889">
    <property type="term" value="F:glycerophosphodiester phosphodiesterase activity"/>
    <property type="evidence" value="ECO:0007669"/>
    <property type="project" value="UniProtKB-EC"/>
</dbReference>
<evidence type="ECO:0000313" key="8">
    <source>
        <dbReference type="EMBL" id="PLR22354.1"/>
    </source>
</evidence>
<dbReference type="CDD" id="cd08602">
    <property type="entry name" value="GDPD_ScGlpQ1_like"/>
    <property type="match status" value="1"/>
</dbReference>
<comment type="caution">
    <text evidence="8">The sequence shown here is derived from an EMBL/GenBank/DDBJ whole genome shotgun (WGS) entry which is preliminary data.</text>
</comment>
<evidence type="ECO:0000313" key="9">
    <source>
        <dbReference type="Proteomes" id="UP000234479"/>
    </source>
</evidence>
<keyword evidence="9" id="KW-1185">Reference proteome</keyword>
<dbReference type="PROSITE" id="PS51704">
    <property type="entry name" value="GP_PDE"/>
    <property type="match status" value="1"/>
</dbReference>
<dbReference type="GO" id="GO:0006071">
    <property type="term" value="P:glycerol metabolic process"/>
    <property type="evidence" value="ECO:0007669"/>
    <property type="project" value="UniProtKB-KW"/>
</dbReference>
<dbReference type="GO" id="GO:0042597">
    <property type="term" value="C:periplasmic space"/>
    <property type="evidence" value="ECO:0007669"/>
    <property type="project" value="TreeGrafter"/>
</dbReference>
<dbReference type="RefSeq" id="WP_101719445.1">
    <property type="nucleotide sequence ID" value="NZ_PJRS01000039.1"/>
</dbReference>
<dbReference type="PANTHER" id="PTHR43620:SF7">
    <property type="entry name" value="GLYCEROPHOSPHODIESTER PHOSPHODIESTERASE GDPD5-RELATED"/>
    <property type="match status" value="1"/>
</dbReference>
<feature type="domain" description="GP-PDE" evidence="7">
    <location>
        <begin position="34"/>
        <end position="359"/>
    </location>
</feature>
<dbReference type="Gene3D" id="3.20.20.190">
    <property type="entry name" value="Phosphatidylinositol (PI) phosphodiesterase"/>
    <property type="match status" value="1"/>
</dbReference>
<name>A0A2N5D8H2_9CAUL</name>
<evidence type="ECO:0000256" key="5">
    <source>
        <dbReference type="ARBA" id="ARBA00022801"/>
    </source>
</evidence>
<evidence type="ECO:0000256" key="4">
    <source>
        <dbReference type="ARBA" id="ARBA00022798"/>
    </source>
</evidence>
<dbReference type="PANTHER" id="PTHR43620">
    <property type="entry name" value="GLYCEROPHOSPHORYL DIESTER PHOSPHODIESTERASE"/>
    <property type="match status" value="1"/>
</dbReference>
<sequence>MTLLTRRAMTTAALAGTMGASMIPTMVRAGVRKPIVIAHRGASGERPEHTLLAYGLAVDQGCDFIEPDLVVTKDGHLVVRHENEIGGTTDVAARPEFAARKATKAIDGESLTGWFTEDFTLAEIKSLRARERLPQLRPASAAFDGQTGVLTFDEVVAFARAESKRVGRTIGVYPEMKHPAYFASIGLPIEGRMIEALKRNDLNSKTAPVFVQCFEVGPLKTLRLKTPARLVLLVAGEGGPADLPGVKYADLVTPEGLKGVAAYADGLGPEKTMIVPQDKQTLLPTTLLVKDAHAAGLLVHPWTVRAENYFLPTSLRRGNASAADYLAQRGDVTAVLKALYAAGVDGVFSDFPGLAVAARG</sequence>
<evidence type="ECO:0000256" key="3">
    <source>
        <dbReference type="ARBA" id="ARBA00022729"/>
    </source>
</evidence>
<dbReference type="AlphaFoldDB" id="A0A2N5D8H2"/>
<dbReference type="Pfam" id="PF03009">
    <property type="entry name" value="GDPD"/>
    <property type="match status" value="1"/>
</dbReference>
<comment type="catalytic activity">
    <reaction evidence="6">
        <text>a sn-glycero-3-phosphodiester + H2O = an alcohol + sn-glycerol 3-phosphate + H(+)</text>
        <dbReference type="Rhea" id="RHEA:12969"/>
        <dbReference type="ChEBI" id="CHEBI:15377"/>
        <dbReference type="ChEBI" id="CHEBI:15378"/>
        <dbReference type="ChEBI" id="CHEBI:30879"/>
        <dbReference type="ChEBI" id="CHEBI:57597"/>
        <dbReference type="ChEBI" id="CHEBI:83408"/>
        <dbReference type="EC" id="3.1.4.46"/>
    </reaction>
</comment>
<keyword evidence="5" id="KW-0378">Hydrolase</keyword>
<accession>A0A2N5D8H2</accession>
<dbReference type="Proteomes" id="UP000234479">
    <property type="component" value="Unassembled WGS sequence"/>
</dbReference>